<dbReference type="Proteomes" id="UP000694569">
    <property type="component" value="Unplaced"/>
</dbReference>
<feature type="region of interest" description="Disordered" evidence="3">
    <location>
        <begin position="132"/>
        <end position="154"/>
    </location>
</feature>
<dbReference type="InterPro" id="IPR029344">
    <property type="entry name" value="SLBP_RNA_bind"/>
</dbReference>
<organism evidence="5 6">
    <name type="scientific">Leptobrachium leishanense</name>
    <name type="common">Leishan spiny toad</name>
    <dbReference type="NCBI Taxonomy" id="445787"/>
    <lineage>
        <taxon>Eukaryota</taxon>
        <taxon>Metazoa</taxon>
        <taxon>Chordata</taxon>
        <taxon>Craniata</taxon>
        <taxon>Vertebrata</taxon>
        <taxon>Euteleostomi</taxon>
        <taxon>Amphibia</taxon>
        <taxon>Batrachia</taxon>
        <taxon>Anura</taxon>
        <taxon>Pelobatoidea</taxon>
        <taxon>Megophryidae</taxon>
        <taxon>Leptobrachium</taxon>
    </lineage>
</organism>
<accession>A0A8C5LXC8</accession>
<dbReference type="InterPro" id="IPR038294">
    <property type="entry name" value="SLBP_RNA_bind_sf"/>
</dbReference>
<dbReference type="GO" id="GO:0003729">
    <property type="term" value="F:mRNA binding"/>
    <property type="evidence" value="ECO:0007669"/>
    <property type="project" value="InterPro"/>
</dbReference>
<dbReference type="Ensembl" id="ENSLLET00000005676.1">
    <property type="protein sequence ID" value="ENSLLEP00000005436.1"/>
    <property type="gene ID" value="ENSLLEG00000003454.1"/>
</dbReference>
<dbReference type="OrthoDB" id="265795at2759"/>
<protein>
    <recommendedName>
        <fullName evidence="4">Histone RNA hairpin-binding protein RNA-binding domain-containing protein</fullName>
    </recommendedName>
</protein>
<dbReference type="GO" id="GO:0005737">
    <property type="term" value="C:cytoplasm"/>
    <property type="evidence" value="ECO:0007669"/>
    <property type="project" value="TreeGrafter"/>
</dbReference>
<dbReference type="GO" id="GO:0071204">
    <property type="term" value="C:histone pre-mRNA 3'end processing complex"/>
    <property type="evidence" value="ECO:0007669"/>
    <property type="project" value="TreeGrafter"/>
</dbReference>
<reference evidence="5" key="1">
    <citation type="submission" date="2025-08" db="UniProtKB">
        <authorList>
            <consortium name="Ensembl"/>
        </authorList>
    </citation>
    <scope>IDENTIFICATION</scope>
</reference>
<proteinExistence type="inferred from homology"/>
<dbReference type="GO" id="GO:0006398">
    <property type="term" value="P:mRNA 3'-end processing by stem-loop binding and cleavage"/>
    <property type="evidence" value="ECO:0007669"/>
    <property type="project" value="TreeGrafter"/>
</dbReference>
<name>A0A8C5LXC8_9ANUR</name>
<sequence>MYHNQALGGGGCRSQHTTAGFIAVVLNWLCPTMLRSRSQPPTRWSNGRKRQSNGKLRTSDNADLGEMAQEQPKTKPDARNESFTTPEGHRPAQRCKDWGSAVEEEESLKRTVERDMARYKRRLLINEFDPRERRLSSGSSDSKDSSNHCELETDPAVLTRRQKQINYGKNTLAYDRYIKQVPRHVRQPGVHPRTPNKFKKYSRRSWDQQIKLWKIALHVWDPPAEEGSELQPFDNGEMVCSESGSDGSLFTATPTKVRKLEADDDDDDDEFALHICLDETDEDQLLS</sequence>
<keyword evidence="2" id="KW-0694">RNA-binding</keyword>
<dbReference type="PANTHER" id="PTHR17408">
    <property type="entry name" value="HISTONE RNA HAIRPIN-BINDING PROTEIN"/>
    <property type="match status" value="1"/>
</dbReference>
<feature type="domain" description="Histone RNA hairpin-binding protein RNA-binding" evidence="4">
    <location>
        <begin position="153"/>
        <end position="222"/>
    </location>
</feature>
<dbReference type="FunFam" id="1.10.8.1120:FF:000001">
    <property type="entry name" value="Histone RNA hairpin-binding protein-like"/>
    <property type="match status" value="1"/>
</dbReference>
<evidence type="ECO:0000313" key="6">
    <source>
        <dbReference type="Proteomes" id="UP000694569"/>
    </source>
</evidence>
<dbReference type="Pfam" id="PF15247">
    <property type="entry name" value="SLBP_RNA_bind"/>
    <property type="match status" value="1"/>
</dbReference>
<dbReference type="AlphaFoldDB" id="A0A8C5LXC8"/>
<dbReference type="GO" id="GO:0051028">
    <property type="term" value="P:mRNA transport"/>
    <property type="evidence" value="ECO:0007669"/>
    <property type="project" value="TreeGrafter"/>
</dbReference>
<feature type="compositionally biased region" description="Basic and acidic residues" evidence="3">
    <location>
        <begin position="87"/>
        <end position="97"/>
    </location>
</feature>
<evidence type="ECO:0000256" key="3">
    <source>
        <dbReference type="SAM" id="MobiDB-lite"/>
    </source>
</evidence>
<dbReference type="Gene3D" id="1.10.8.1120">
    <property type="entry name" value="Histone RNA hairpin-binding protein RNA-binding domain"/>
    <property type="match status" value="1"/>
</dbReference>
<dbReference type="PANTHER" id="PTHR17408:SF7">
    <property type="entry name" value="HISTONE RNA HAIRPIN-BINDING PROTEIN"/>
    <property type="match status" value="1"/>
</dbReference>
<evidence type="ECO:0000256" key="2">
    <source>
        <dbReference type="ARBA" id="ARBA00022884"/>
    </source>
</evidence>
<feature type="compositionally biased region" description="Basic and acidic residues" evidence="3">
    <location>
        <begin position="132"/>
        <end position="151"/>
    </location>
</feature>
<comment type="similarity">
    <text evidence="1">Belongs to the SLBP family.</text>
</comment>
<evidence type="ECO:0000256" key="1">
    <source>
        <dbReference type="ARBA" id="ARBA00006151"/>
    </source>
</evidence>
<dbReference type="GeneTree" id="ENSGT00390000008738"/>
<evidence type="ECO:0000313" key="5">
    <source>
        <dbReference type="Ensembl" id="ENSLLEP00000005436.1"/>
    </source>
</evidence>
<dbReference type="GO" id="GO:0071207">
    <property type="term" value="F:histone pre-mRNA stem-loop binding"/>
    <property type="evidence" value="ECO:0007669"/>
    <property type="project" value="TreeGrafter"/>
</dbReference>
<evidence type="ECO:0000259" key="4">
    <source>
        <dbReference type="Pfam" id="PF15247"/>
    </source>
</evidence>
<keyword evidence="6" id="KW-1185">Reference proteome</keyword>
<feature type="compositionally biased region" description="Polar residues" evidence="3">
    <location>
        <begin position="36"/>
        <end position="45"/>
    </location>
</feature>
<dbReference type="InterPro" id="IPR026502">
    <property type="entry name" value="SLBP1/SLBP2"/>
</dbReference>
<reference evidence="5" key="2">
    <citation type="submission" date="2025-09" db="UniProtKB">
        <authorList>
            <consortium name="Ensembl"/>
        </authorList>
    </citation>
    <scope>IDENTIFICATION</scope>
</reference>
<feature type="region of interest" description="Disordered" evidence="3">
    <location>
        <begin position="36"/>
        <end position="109"/>
    </location>
</feature>